<evidence type="ECO:0000313" key="4">
    <source>
        <dbReference type="Proteomes" id="UP001079430"/>
    </source>
</evidence>
<dbReference type="InterPro" id="IPR034660">
    <property type="entry name" value="DinB/YfiT-like"/>
</dbReference>
<comment type="similarity">
    <text evidence="1">Belongs to the DinB family.</text>
</comment>
<evidence type="ECO:0000313" key="3">
    <source>
        <dbReference type="EMBL" id="MCZ4092913.1"/>
    </source>
</evidence>
<proteinExistence type="inferred from homology"/>
<dbReference type="Gene3D" id="1.20.120.450">
    <property type="entry name" value="dinb family like domain"/>
    <property type="match status" value="1"/>
</dbReference>
<dbReference type="RefSeq" id="WP_269283861.1">
    <property type="nucleotide sequence ID" value="NZ_JAPVOI010000004.1"/>
</dbReference>
<dbReference type="InterPro" id="IPR007837">
    <property type="entry name" value="DinB"/>
</dbReference>
<evidence type="ECO:0000256" key="1">
    <source>
        <dbReference type="ARBA" id="ARBA00008635"/>
    </source>
</evidence>
<accession>A0ABT4KLU4</accession>
<organism evidence="3 4">
    <name type="scientific">Sinorhizobium psoraleae</name>
    <dbReference type="NCBI Taxonomy" id="520838"/>
    <lineage>
        <taxon>Bacteria</taxon>
        <taxon>Pseudomonadati</taxon>
        <taxon>Pseudomonadota</taxon>
        <taxon>Alphaproteobacteria</taxon>
        <taxon>Hyphomicrobiales</taxon>
        <taxon>Rhizobiaceae</taxon>
        <taxon>Sinorhizobium/Ensifer group</taxon>
        <taxon>Sinorhizobium</taxon>
    </lineage>
</organism>
<dbReference type="SUPFAM" id="SSF109854">
    <property type="entry name" value="DinB/YfiT-like putative metalloenzymes"/>
    <property type="match status" value="1"/>
</dbReference>
<name>A0ABT4KLU4_9HYPH</name>
<comment type="caution">
    <text evidence="3">The sequence shown here is derived from an EMBL/GenBank/DDBJ whole genome shotgun (WGS) entry which is preliminary data.</text>
</comment>
<sequence>MRGMTLPQDLICRPYRQLARNARLANARLDRACMALSPGEWEAPRTSFFPSLKETMVHLLNADRYYIDTLRGERPGPPGSPGSRATAAEFAIERAQVDEWLLGFSESLTVEELARKISIPWPERTLTETVADTLLHVFLHGQHHRGQIHSMLSGTSVPPPQIDEFILADNGEARVEDLKALGWTEARLTR</sequence>
<dbReference type="PANTHER" id="PTHR37302:SF3">
    <property type="entry name" value="DAMAGE-INDUCIBLE PROTEIN DINB"/>
    <property type="match status" value="1"/>
</dbReference>
<keyword evidence="4" id="KW-1185">Reference proteome</keyword>
<dbReference type="EMBL" id="JAPVOI010000004">
    <property type="protein sequence ID" value="MCZ4092913.1"/>
    <property type="molecule type" value="Genomic_DNA"/>
</dbReference>
<dbReference type="PANTHER" id="PTHR37302">
    <property type="entry name" value="SLR1116 PROTEIN"/>
    <property type="match status" value="1"/>
</dbReference>
<reference evidence="3" key="1">
    <citation type="submission" date="2022-10" db="EMBL/GenBank/DDBJ databases">
        <title>Whole genome sequencing of three plant growth promoting bacteria isolated from Vachellia tortilis subsp. raddiana in Morocco.</title>
        <authorList>
            <person name="Hnini M."/>
            <person name="Zouagui R."/>
            <person name="Zouagui H."/>
            <person name="Chemao Elfihri M.-W."/>
            <person name="Ibrahimi A."/>
            <person name="Sbabou L."/>
            <person name="Aurag J."/>
        </authorList>
    </citation>
    <scope>NUCLEOTIDE SEQUENCE</scope>
    <source>
        <strain evidence="3">LMR678</strain>
    </source>
</reference>
<dbReference type="Proteomes" id="UP001079430">
    <property type="component" value="Unassembled WGS sequence"/>
</dbReference>
<keyword evidence="2" id="KW-0479">Metal-binding</keyword>
<evidence type="ECO:0000256" key="2">
    <source>
        <dbReference type="ARBA" id="ARBA00022723"/>
    </source>
</evidence>
<dbReference type="Pfam" id="PF05163">
    <property type="entry name" value="DinB"/>
    <property type="match status" value="1"/>
</dbReference>
<protein>
    <submittedName>
        <fullName evidence="3">DinB family protein</fullName>
    </submittedName>
</protein>
<gene>
    <name evidence="3" type="ORF">O3W52_23460</name>
</gene>